<evidence type="ECO:0000259" key="11">
    <source>
        <dbReference type="PROSITE" id="PS51194"/>
    </source>
</evidence>
<dbReference type="GO" id="GO:0003677">
    <property type="term" value="F:DNA binding"/>
    <property type="evidence" value="ECO:0007669"/>
    <property type="project" value="UniProtKB-KW"/>
</dbReference>
<keyword evidence="7" id="KW-0413">Isomerase</keyword>
<dbReference type="GO" id="GO:0043138">
    <property type="term" value="F:3'-5' DNA helicase activity"/>
    <property type="evidence" value="ECO:0007669"/>
    <property type="project" value="UniProtKB-EC"/>
</dbReference>
<dbReference type="GO" id="GO:0005524">
    <property type="term" value="F:ATP binding"/>
    <property type="evidence" value="ECO:0007669"/>
    <property type="project" value="UniProtKB-KW"/>
</dbReference>
<dbReference type="PROSITE" id="PS51194">
    <property type="entry name" value="HELICASE_CTER"/>
    <property type="match status" value="1"/>
</dbReference>
<dbReference type="Proteomes" id="UP000219563">
    <property type="component" value="Unassembled WGS sequence"/>
</dbReference>
<dbReference type="InterPro" id="IPR011545">
    <property type="entry name" value="DEAD/DEAH_box_helicase_dom"/>
</dbReference>
<dbReference type="SMART" id="SM00490">
    <property type="entry name" value="HELICc"/>
    <property type="match status" value="1"/>
</dbReference>
<feature type="domain" description="Helicase C-terminal" evidence="11">
    <location>
        <begin position="241"/>
        <end position="399"/>
    </location>
</feature>
<evidence type="ECO:0000256" key="3">
    <source>
        <dbReference type="ARBA" id="ARBA00022801"/>
    </source>
</evidence>
<dbReference type="NCBIfam" id="TIGR00614">
    <property type="entry name" value="recQ_fam"/>
    <property type="match status" value="1"/>
</dbReference>
<evidence type="ECO:0000313" key="12">
    <source>
        <dbReference type="EMBL" id="SOC17800.1"/>
    </source>
</evidence>
<evidence type="ECO:0000256" key="5">
    <source>
        <dbReference type="ARBA" id="ARBA00022840"/>
    </source>
</evidence>
<dbReference type="GO" id="GO:0006310">
    <property type="term" value="P:DNA recombination"/>
    <property type="evidence" value="ECO:0007669"/>
    <property type="project" value="InterPro"/>
</dbReference>
<comment type="similarity">
    <text evidence="1">Belongs to the helicase family. RecQ subfamily.</text>
</comment>
<sequence length="713" mass="82467">MKKQKFTEKQILEFLDEYFHFEGFREHQLDIIKAILDGKDTLSVLGTGFGKSLCYQLPALVMAENGYSTIIIEPIISLMTDQCVRINKYLSNAKIQAKAIALHSQSDGEAIKTFKEHPENYKIIFISPEGFTSPLAKDLFVDREVSFIVIDEAHCVSLWGHDFRPTYSMIRTTIDTYCKVAPIIAAFTATATVHVIKDIIKLLGLNISIDNKDNNLFVGKMIRDNLNLLTHRCSETKKPEYIYKYVLEHKEELGIIYCNTKKNVRDLYDNLSSKGIICGKYYGISKDEAEEKDSLSQRKENATTLSKFFNDESKLSCVIATSAFGMGIDKPNGRDVTYVIHYSLPRSIENYYQEVGRAGRHGDSVANCILLYSETDLFLLKAWINANPEYTADSTEYLLAMDRVNMMIEYTHLKTVQERNQFIDDYFRNYEPTIKQVDPTAYIYLNRSVYGWFLIKSKNLRNETMPDFFDVMVLDALSSFVLSGKYNITYLDILRLLSGKDYFDSKSPLKKEVIETIDSLINREIVFPFEDDKESHFLLKEDTFEKVMIKNGVSLKFNQNASSFYFNQASRFSKMATPLLALPNKEQQKQLDLLPMPHTKEGLMIKYYLLSKIHYCRSMYLNGKKINWSINLSDMMYDLKISFPATEKGKIAKEKRLMRYIEDYLKALVDSKYIKTYKFDNTKRASAKTIFLQDASGKKYNRVNVIYFNTRNV</sequence>
<dbReference type="InterPro" id="IPR004589">
    <property type="entry name" value="DNA_helicase_ATP-dep_RecQ"/>
</dbReference>
<evidence type="ECO:0000256" key="1">
    <source>
        <dbReference type="ARBA" id="ARBA00005446"/>
    </source>
</evidence>
<keyword evidence="4 12" id="KW-0347">Helicase</keyword>
<dbReference type="GO" id="GO:0005737">
    <property type="term" value="C:cytoplasm"/>
    <property type="evidence" value="ECO:0007669"/>
    <property type="project" value="TreeGrafter"/>
</dbReference>
<evidence type="ECO:0000256" key="4">
    <source>
        <dbReference type="ARBA" id="ARBA00022806"/>
    </source>
</evidence>
<dbReference type="Pfam" id="PF00271">
    <property type="entry name" value="Helicase_C"/>
    <property type="match status" value="1"/>
</dbReference>
<feature type="domain" description="Helicase ATP-binding" evidence="10">
    <location>
        <begin position="32"/>
        <end position="209"/>
    </location>
</feature>
<dbReference type="RefSeq" id="WP_097077284.1">
    <property type="nucleotide sequence ID" value="NZ_OBMR01000016.1"/>
</dbReference>
<evidence type="ECO:0000256" key="9">
    <source>
        <dbReference type="ARBA" id="ARBA00034808"/>
    </source>
</evidence>
<dbReference type="InterPro" id="IPR027417">
    <property type="entry name" value="P-loop_NTPase"/>
</dbReference>
<dbReference type="GO" id="GO:0005694">
    <property type="term" value="C:chromosome"/>
    <property type="evidence" value="ECO:0007669"/>
    <property type="project" value="TreeGrafter"/>
</dbReference>
<dbReference type="Gene3D" id="3.40.50.300">
    <property type="entry name" value="P-loop containing nucleotide triphosphate hydrolases"/>
    <property type="match status" value="2"/>
</dbReference>
<evidence type="ECO:0000256" key="7">
    <source>
        <dbReference type="ARBA" id="ARBA00023235"/>
    </source>
</evidence>
<protein>
    <recommendedName>
        <fullName evidence="9">DNA 3'-5' helicase</fullName>
        <ecNumber evidence="9">5.6.2.4</ecNumber>
    </recommendedName>
</protein>
<dbReference type="SUPFAM" id="SSF52540">
    <property type="entry name" value="P-loop containing nucleoside triphosphate hydrolases"/>
    <property type="match status" value="1"/>
</dbReference>
<dbReference type="GO" id="GO:0016787">
    <property type="term" value="F:hydrolase activity"/>
    <property type="evidence" value="ECO:0007669"/>
    <property type="project" value="UniProtKB-KW"/>
</dbReference>
<dbReference type="EC" id="5.6.2.4" evidence="9"/>
<dbReference type="PANTHER" id="PTHR13710:SF105">
    <property type="entry name" value="ATP-DEPENDENT DNA HELICASE Q1"/>
    <property type="match status" value="1"/>
</dbReference>
<dbReference type="InterPro" id="IPR001650">
    <property type="entry name" value="Helicase_C-like"/>
</dbReference>
<evidence type="ECO:0000256" key="6">
    <source>
        <dbReference type="ARBA" id="ARBA00023125"/>
    </source>
</evidence>
<comment type="catalytic activity">
    <reaction evidence="8">
        <text>Couples ATP hydrolysis with the unwinding of duplex DNA by translocating in the 3'-5' direction.</text>
        <dbReference type="EC" id="5.6.2.4"/>
    </reaction>
</comment>
<reference evidence="12 13" key="1">
    <citation type="submission" date="2017-08" db="EMBL/GenBank/DDBJ databases">
        <authorList>
            <person name="de Groot N.N."/>
        </authorList>
    </citation>
    <scope>NUCLEOTIDE SEQUENCE [LARGE SCALE GENOMIC DNA]</scope>
    <source>
        <strain evidence="12 13">DSM 9787</strain>
    </source>
</reference>
<dbReference type="Pfam" id="PF00270">
    <property type="entry name" value="DEAD"/>
    <property type="match status" value="1"/>
</dbReference>
<dbReference type="GO" id="GO:0006281">
    <property type="term" value="P:DNA repair"/>
    <property type="evidence" value="ECO:0007669"/>
    <property type="project" value="TreeGrafter"/>
</dbReference>
<dbReference type="PANTHER" id="PTHR13710">
    <property type="entry name" value="DNA HELICASE RECQ FAMILY MEMBER"/>
    <property type="match status" value="1"/>
</dbReference>
<accession>A0A285T8G1</accession>
<dbReference type="PROSITE" id="PS51192">
    <property type="entry name" value="HELICASE_ATP_BIND_1"/>
    <property type="match status" value="1"/>
</dbReference>
<dbReference type="EMBL" id="OBMR01000016">
    <property type="protein sequence ID" value="SOC17800.1"/>
    <property type="molecule type" value="Genomic_DNA"/>
</dbReference>
<evidence type="ECO:0000256" key="2">
    <source>
        <dbReference type="ARBA" id="ARBA00022741"/>
    </source>
</evidence>
<dbReference type="AlphaFoldDB" id="A0A285T8G1"/>
<gene>
    <name evidence="12" type="ORF">SAMN02910411_0528</name>
</gene>
<dbReference type="InterPro" id="IPR002464">
    <property type="entry name" value="DNA/RNA_helicase_DEAH_CS"/>
</dbReference>
<keyword evidence="2" id="KW-0547">Nucleotide-binding</keyword>
<organism evidence="12 13">
    <name type="scientific">Pseudobutyrivibrio ruminis DSM 9787</name>
    <dbReference type="NCBI Taxonomy" id="1123011"/>
    <lineage>
        <taxon>Bacteria</taxon>
        <taxon>Bacillati</taxon>
        <taxon>Bacillota</taxon>
        <taxon>Clostridia</taxon>
        <taxon>Lachnospirales</taxon>
        <taxon>Lachnospiraceae</taxon>
        <taxon>Pseudobutyrivibrio</taxon>
    </lineage>
</organism>
<dbReference type="GO" id="GO:0009378">
    <property type="term" value="F:four-way junction helicase activity"/>
    <property type="evidence" value="ECO:0007669"/>
    <property type="project" value="TreeGrafter"/>
</dbReference>
<dbReference type="SMART" id="SM00487">
    <property type="entry name" value="DEXDc"/>
    <property type="match status" value="1"/>
</dbReference>
<keyword evidence="6" id="KW-0238">DNA-binding</keyword>
<keyword evidence="3" id="KW-0378">Hydrolase</keyword>
<dbReference type="PROSITE" id="PS00690">
    <property type="entry name" value="DEAH_ATP_HELICASE"/>
    <property type="match status" value="1"/>
</dbReference>
<evidence type="ECO:0000256" key="8">
    <source>
        <dbReference type="ARBA" id="ARBA00034617"/>
    </source>
</evidence>
<proteinExistence type="inferred from homology"/>
<dbReference type="CDD" id="cd17920">
    <property type="entry name" value="DEXHc_RecQ"/>
    <property type="match status" value="1"/>
</dbReference>
<evidence type="ECO:0000259" key="10">
    <source>
        <dbReference type="PROSITE" id="PS51192"/>
    </source>
</evidence>
<keyword evidence="5" id="KW-0067">ATP-binding</keyword>
<evidence type="ECO:0000313" key="13">
    <source>
        <dbReference type="Proteomes" id="UP000219563"/>
    </source>
</evidence>
<dbReference type="InterPro" id="IPR014001">
    <property type="entry name" value="Helicase_ATP-bd"/>
</dbReference>
<name>A0A285T8G1_9FIRM</name>